<evidence type="ECO:0000256" key="2">
    <source>
        <dbReference type="ARBA" id="ARBA00023163"/>
    </source>
</evidence>
<feature type="compositionally biased region" description="Low complexity" evidence="4">
    <location>
        <begin position="738"/>
        <end position="784"/>
    </location>
</feature>
<dbReference type="GO" id="GO:0000981">
    <property type="term" value="F:DNA-binding transcription factor activity, RNA polymerase II-specific"/>
    <property type="evidence" value="ECO:0007669"/>
    <property type="project" value="TreeGrafter"/>
</dbReference>
<dbReference type="PANTHER" id="PTHR23043:SF17">
    <property type="entry name" value="PROTEIN SIMILAR"/>
    <property type="match status" value="1"/>
</dbReference>
<proteinExistence type="predicted"/>
<comment type="caution">
    <text evidence="6">The sequence shown here is derived from an EMBL/GenBank/DDBJ whole genome shotgun (WGS) entry which is preliminary data.</text>
</comment>
<reference evidence="6" key="1">
    <citation type="journal article" date="2021" name="Open Biol.">
        <title>Shared evolutionary footprints suggest mitochondrial oxidative damage underlies multiple complex I losses in fungi.</title>
        <authorList>
            <person name="Schikora-Tamarit M.A."/>
            <person name="Marcet-Houben M."/>
            <person name="Nosek J."/>
            <person name="Gabaldon T."/>
        </authorList>
    </citation>
    <scope>NUCLEOTIDE SEQUENCE</scope>
    <source>
        <strain evidence="6">CBS2887</strain>
    </source>
</reference>
<protein>
    <recommendedName>
        <fullName evidence="5">PH domain-containing protein</fullName>
    </recommendedName>
</protein>
<evidence type="ECO:0000259" key="5">
    <source>
        <dbReference type="SMART" id="SM00233"/>
    </source>
</evidence>
<feature type="compositionally biased region" description="Polar residues" evidence="4">
    <location>
        <begin position="534"/>
        <end position="551"/>
    </location>
</feature>
<keyword evidence="7" id="KW-1185">Reference proteome</keyword>
<dbReference type="OrthoDB" id="5563754at2759"/>
<evidence type="ECO:0000256" key="1">
    <source>
        <dbReference type="ARBA" id="ARBA00023015"/>
    </source>
</evidence>
<dbReference type="SUPFAM" id="SSF50729">
    <property type="entry name" value="PH domain-like"/>
    <property type="match status" value="1"/>
</dbReference>
<evidence type="ECO:0000256" key="3">
    <source>
        <dbReference type="ARBA" id="ARBA00023242"/>
    </source>
</evidence>
<accession>A0A9P8TP99</accession>
<feature type="compositionally biased region" description="Polar residues" evidence="4">
    <location>
        <begin position="798"/>
        <end position="811"/>
    </location>
</feature>
<dbReference type="Pfam" id="PF25381">
    <property type="entry name" value="PH_26"/>
    <property type="match status" value="1"/>
</dbReference>
<dbReference type="InterPro" id="IPR011993">
    <property type="entry name" value="PH-like_dom_sf"/>
</dbReference>
<feature type="compositionally biased region" description="Low complexity" evidence="4">
    <location>
        <begin position="22"/>
        <end position="41"/>
    </location>
</feature>
<feature type="compositionally biased region" description="Polar residues" evidence="4">
    <location>
        <begin position="579"/>
        <end position="593"/>
    </location>
</feature>
<dbReference type="Proteomes" id="UP000774326">
    <property type="component" value="Unassembled WGS sequence"/>
</dbReference>
<dbReference type="PANTHER" id="PTHR23043">
    <property type="entry name" value="HYPOXIA-INDUCIBLE FACTOR 1 ALPHA"/>
    <property type="match status" value="1"/>
</dbReference>
<feature type="compositionally biased region" description="Low complexity" evidence="4">
    <location>
        <begin position="711"/>
        <end position="729"/>
    </location>
</feature>
<feature type="domain" description="PH" evidence="5">
    <location>
        <begin position="62"/>
        <end position="183"/>
    </location>
</feature>
<dbReference type="InterPro" id="IPR058155">
    <property type="entry name" value="Skg3/CAF120-like_PH"/>
</dbReference>
<dbReference type="EMBL" id="JAEUBG010001852">
    <property type="protein sequence ID" value="KAH3685641.1"/>
    <property type="molecule type" value="Genomic_DNA"/>
</dbReference>
<organism evidence="6 7">
    <name type="scientific">Wickerhamomyces pijperi</name>
    <name type="common">Yeast</name>
    <name type="synonym">Pichia pijperi</name>
    <dbReference type="NCBI Taxonomy" id="599730"/>
    <lineage>
        <taxon>Eukaryota</taxon>
        <taxon>Fungi</taxon>
        <taxon>Dikarya</taxon>
        <taxon>Ascomycota</taxon>
        <taxon>Saccharomycotina</taxon>
        <taxon>Saccharomycetes</taxon>
        <taxon>Phaffomycetales</taxon>
        <taxon>Wickerhamomycetaceae</taxon>
        <taxon>Wickerhamomyces</taxon>
    </lineage>
</organism>
<feature type="region of interest" description="Disordered" evidence="4">
    <location>
        <begin position="1"/>
        <end position="42"/>
    </location>
</feature>
<feature type="compositionally biased region" description="Polar residues" evidence="4">
    <location>
        <begin position="612"/>
        <end position="621"/>
    </location>
</feature>
<dbReference type="AlphaFoldDB" id="A0A9P8TP99"/>
<dbReference type="GO" id="GO:0000977">
    <property type="term" value="F:RNA polymerase II transcription regulatory region sequence-specific DNA binding"/>
    <property type="evidence" value="ECO:0007669"/>
    <property type="project" value="TreeGrafter"/>
</dbReference>
<feature type="region of interest" description="Disordered" evidence="4">
    <location>
        <begin position="436"/>
        <end position="480"/>
    </location>
</feature>
<gene>
    <name evidence="6" type="ORF">WICPIJ_003388</name>
</gene>
<reference evidence="6" key="2">
    <citation type="submission" date="2021-01" db="EMBL/GenBank/DDBJ databases">
        <authorList>
            <person name="Schikora-Tamarit M.A."/>
        </authorList>
    </citation>
    <scope>NUCLEOTIDE SEQUENCE</scope>
    <source>
        <strain evidence="6">CBS2887</strain>
    </source>
</reference>
<keyword evidence="2" id="KW-0804">Transcription</keyword>
<feature type="compositionally biased region" description="Polar residues" evidence="4">
    <location>
        <begin position="939"/>
        <end position="950"/>
    </location>
</feature>
<evidence type="ECO:0000256" key="4">
    <source>
        <dbReference type="SAM" id="MobiDB-lite"/>
    </source>
</evidence>
<sequence length="950" mass="106351">MKRLFSGGPLSPKINKSEARSRSSSNSSLPPAPAHLSPSANDGISPEISPIITLLSAQTHRRYNEGIFMIIQSLDSEGNSIPNLKWREVYGILIGTQLAIWNIEELEKYQNDTEALLNASSKPDYLNFSDASFRHADTLEGNNSLKNVIIVSTTFKNQYLLQFNDLEDYHRWNSAFRLSTFEYTSLQESYTGSLLSSRGSKLSDIRTILAETKFDYEDWVSVRFGAGAKWKRCFAVIEQPTKKPKKGLVPKGMVTFYKDEKKNKKMAMAVIKDAGSAYALYPNSVKMIDHSTMIKLEGNVSFDLAKNALQKESTVYFMPEQHSAVPGYDTLIRFLIPLLNTFALYGRPKRLNANKAEKNSLLFGLPVLPHVHYLEIDDMILLSNNSSSSQWSASEWRDRIKEILARKVVSGYTGTGSSHGLIGALNSPVISSSEFFDNSKRPGSPMSPALAANGFRSQESSLKASSSNENLQQVSPGKSRNSAITQIYEDYSTFAAKSVTSDPFIDERPKKSTSPPQYQQPEEPVRHPVMGLDNKNSSKYSIPEIQINSPAEDSANKQKTLPADDEDDEFFSDDEILNNKLTALSMSKNNSNGPAADVFNPGYGASPMVGQDSPSRNTSPIKQGGAAAYTSGRINQVGGPSQHQQPQPQPQPQAPIGAVRQNPQPYQIQDQSRSYETLQQIQRSQHQQQLPSPPPQQHFDQRKPPMTDVGQSPNMMRQPQPPQHQQQSPVKVGGPVAGQQQYYQGQPIPPQHQQQQQQRGYPPQQPQFQNQGQQQQQFRPQQSQLHHAAKSSPYMPNLAQQGNPSPNPNAYQQIPVPQQQMQQRPPQHMQQQQYPGQQSQPRLPPHQAQDQGQQYNRPPPQQQQYSYGPGPQGGQGGQYQQQRPMQPQYPSQQSIQSQTSQYSQQQPPPQQQYMNRRPSGPGQAQGQQQQQQLHQQHQSNPYAQGNPYQR</sequence>
<dbReference type="InterPro" id="IPR001849">
    <property type="entry name" value="PH_domain"/>
</dbReference>
<feature type="compositionally biased region" description="Polar residues" evidence="4">
    <location>
        <begin position="455"/>
        <end position="480"/>
    </location>
</feature>
<feature type="compositionally biased region" description="Acidic residues" evidence="4">
    <location>
        <begin position="563"/>
        <end position="576"/>
    </location>
</feature>
<keyword evidence="3" id="KW-0539">Nucleus</keyword>
<feature type="compositionally biased region" description="Polar residues" evidence="4">
    <location>
        <begin position="661"/>
        <end position="677"/>
    </location>
</feature>
<evidence type="ECO:0000313" key="6">
    <source>
        <dbReference type="EMBL" id="KAH3685641.1"/>
    </source>
</evidence>
<feature type="compositionally biased region" description="Low complexity" evidence="4">
    <location>
        <begin position="878"/>
        <end position="905"/>
    </location>
</feature>
<dbReference type="SMART" id="SM00233">
    <property type="entry name" value="PH"/>
    <property type="match status" value="1"/>
</dbReference>
<feature type="region of interest" description="Disordered" evidence="4">
    <location>
        <begin position="500"/>
        <end position="950"/>
    </location>
</feature>
<feature type="compositionally biased region" description="Low complexity" evidence="4">
    <location>
        <begin position="851"/>
        <end position="869"/>
    </location>
</feature>
<feature type="compositionally biased region" description="Low complexity" evidence="4">
    <location>
        <begin position="812"/>
        <end position="841"/>
    </location>
</feature>
<feature type="compositionally biased region" description="Low complexity" evidence="4">
    <location>
        <begin position="922"/>
        <end position="938"/>
    </location>
</feature>
<keyword evidence="1" id="KW-0805">Transcription regulation</keyword>
<dbReference type="Gene3D" id="2.30.29.30">
    <property type="entry name" value="Pleckstrin-homology domain (PH domain)/Phosphotyrosine-binding domain (PTB)"/>
    <property type="match status" value="1"/>
</dbReference>
<evidence type="ECO:0000313" key="7">
    <source>
        <dbReference type="Proteomes" id="UP000774326"/>
    </source>
</evidence>
<feature type="compositionally biased region" description="Low complexity" evidence="4">
    <location>
        <begin position="678"/>
        <end position="690"/>
    </location>
</feature>
<name>A0A9P8TP99_WICPI</name>